<protein>
    <recommendedName>
        <fullName evidence="3">PDZ domain-containing protein</fullName>
    </recommendedName>
</protein>
<evidence type="ECO:0000256" key="1">
    <source>
        <dbReference type="SAM" id="MobiDB-lite"/>
    </source>
</evidence>
<dbReference type="EMBL" id="HBFQ01038279">
    <property type="protein sequence ID" value="CAD8852802.1"/>
    <property type="molecule type" value="Transcribed_RNA"/>
</dbReference>
<sequence length="140" mass="15178">MAGWLAARQQAHRQTDEPSAANSVPVSVGASSLSLASGPIDVEAVELHFSSGDTGMLGLQFPLGPHVTDESENADGSMWHVIKVLAGGLASEQARVNDELIAVNSLAVDSRPREEIISMLQRRPLTLLLWRRAQWETIHF</sequence>
<dbReference type="Gene3D" id="2.30.42.10">
    <property type="match status" value="1"/>
</dbReference>
<name>A0A7S1AFN1_NOCSC</name>
<dbReference type="AlphaFoldDB" id="A0A7S1AFN1"/>
<dbReference type="InterPro" id="IPR036034">
    <property type="entry name" value="PDZ_sf"/>
</dbReference>
<proteinExistence type="predicted"/>
<evidence type="ECO:0000313" key="2">
    <source>
        <dbReference type="EMBL" id="CAD8852802.1"/>
    </source>
</evidence>
<dbReference type="SUPFAM" id="SSF50156">
    <property type="entry name" value="PDZ domain-like"/>
    <property type="match status" value="1"/>
</dbReference>
<accession>A0A7S1AFN1</accession>
<evidence type="ECO:0008006" key="3">
    <source>
        <dbReference type="Google" id="ProtNLM"/>
    </source>
</evidence>
<gene>
    <name evidence="2" type="ORF">NSCI0253_LOCUS27152</name>
</gene>
<reference evidence="2" key="1">
    <citation type="submission" date="2021-01" db="EMBL/GenBank/DDBJ databases">
        <authorList>
            <person name="Corre E."/>
            <person name="Pelletier E."/>
            <person name="Niang G."/>
            <person name="Scheremetjew M."/>
            <person name="Finn R."/>
            <person name="Kale V."/>
            <person name="Holt S."/>
            <person name="Cochrane G."/>
            <person name="Meng A."/>
            <person name="Brown T."/>
            <person name="Cohen L."/>
        </authorList>
    </citation>
    <scope>NUCLEOTIDE SEQUENCE</scope>
</reference>
<feature type="region of interest" description="Disordered" evidence="1">
    <location>
        <begin position="1"/>
        <end position="24"/>
    </location>
</feature>
<organism evidence="2">
    <name type="scientific">Noctiluca scintillans</name>
    <name type="common">Sea sparkle</name>
    <name type="synonym">Red tide dinoflagellate</name>
    <dbReference type="NCBI Taxonomy" id="2966"/>
    <lineage>
        <taxon>Eukaryota</taxon>
        <taxon>Sar</taxon>
        <taxon>Alveolata</taxon>
        <taxon>Dinophyceae</taxon>
        <taxon>Noctilucales</taxon>
        <taxon>Noctilucaceae</taxon>
        <taxon>Noctiluca</taxon>
    </lineage>
</organism>